<feature type="compositionally biased region" description="Basic and acidic residues" evidence="1">
    <location>
        <begin position="33"/>
        <end position="50"/>
    </location>
</feature>
<keyword evidence="3" id="KW-1185">Reference proteome</keyword>
<accession>A0A9P3GD27</accession>
<reference evidence="2 3" key="1">
    <citation type="submission" date="2021-08" db="EMBL/GenBank/DDBJ databases">
        <title>Draft Genome Sequence of Phanerochaete sordida strain YK-624.</title>
        <authorList>
            <person name="Mori T."/>
            <person name="Dohra H."/>
            <person name="Suzuki T."/>
            <person name="Kawagishi H."/>
            <person name="Hirai H."/>
        </authorList>
    </citation>
    <scope>NUCLEOTIDE SEQUENCE [LARGE SCALE GENOMIC DNA]</scope>
    <source>
        <strain evidence="2 3">YK-624</strain>
    </source>
</reference>
<dbReference type="EMBL" id="BPQB01000027">
    <property type="protein sequence ID" value="GJE92663.1"/>
    <property type="molecule type" value="Genomic_DNA"/>
</dbReference>
<comment type="caution">
    <text evidence="2">The sequence shown here is derived from an EMBL/GenBank/DDBJ whole genome shotgun (WGS) entry which is preliminary data.</text>
</comment>
<dbReference type="Proteomes" id="UP000703269">
    <property type="component" value="Unassembled WGS sequence"/>
</dbReference>
<organism evidence="2 3">
    <name type="scientific">Phanerochaete sordida</name>
    <dbReference type="NCBI Taxonomy" id="48140"/>
    <lineage>
        <taxon>Eukaryota</taxon>
        <taxon>Fungi</taxon>
        <taxon>Dikarya</taxon>
        <taxon>Basidiomycota</taxon>
        <taxon>Agaricomycotina</taxon>
        <taxon>Agaricomycetes</taxon>
        <taxon>Polyporales</taxon>
        <taxon>Phanerochaetaceae</taxon>
        <taxon>Phanerochaete</taxon>
    </lineage>
</organism>
<feature type="compositionally biased region" description="Polar residues" evidence="1">
    <location>
        <begin position="54"/>
        <end position="66"/>
    </location>
</feature>
<name>A0A9P3GD27_9APHY</name>
<gene>
    <name evidence="2" type="ORF">PsYK624_088180</name>
</gene>
<evidence type="ECO:0000313" key="3">
    <source>
        <dbReference type="Proteomes" id="UP000703269"/>
    </source>
</evidence>
<proteinExistence type="predicted"/>
<dbReference type="AlphaFoldDB" id="A0A9P3GD27"/>
<evidence type="ECO:0000256" key="1">
    <source>
        <dbReference type="SAM" id="MobiDB-lite"/>
    </source>
</evidence>
<evidence type="ECO:0000313" key="2">
    <source>
        <dbReference type="EMBL" id="GJE92663.1"/>
    </source>
</evidence>
<sequence length="108" mass="11657">MADHPHARSQHLEVPSFQTPSHFPQGESDAYVADDRPVHYVMDPHTEKIRPSSPAHSDANSRTGLQTGAAKSRGYAPHPTAVASPSQTGSACLPKLEEDAGRCRCIIM</sequence>
<feature type="region of interest" description="Disordered" evidence="1">
    <location>
        <begin position="1"/>
        <end position="92"/>
    </location>
</feature>
<protein>
    <submittedName>
        <fullName evidence="2">Uncharacterized protein</fullName>
    </submittedName>
</protein>